<accession>A0A8H5LHC0</accession>
<organism evidence="2 3">
    <name type="scientific">Leucocoprinus leucothites</name>
    <dbReference type="NCBI Taxonomy" id="201217"/>
    <lineage>
        <taxon>Eukaryota</taxon>
        <taxon>Fungi</taxon>
        <taxon>Dikarya</taxon>
        <taxon>Basidiomycota</taxon>
        <taxon>Agaricomycotina</taxon>
        <taxon>Agaricomycetes</taxon>
        <taxon>Agaricomycetidae</taxon>
        <taxon>Agaricales</taxon>
        <taxon>Agaricineae</taxon>
        <taxon>Agaricaceae</taxon>
        <taxon>Leucocoprinus</taxon>
    </lineage>
</organism>
<dbReference type="Proteomes" id="UP000559027">
    <property type="component" value="Unassembled WGS sequence"/>
</dbReference>
<comment type="caution">
    <text evidence="2">The sequence shown here is derived from an EMBL/GenBank/DDBJ whole genome shotgun (WGS) entry which is preliminary data.</text>
</comment>
<evidence type="ECO:0000256" key="1">
    <source>
        <dbReference type="SAM" id="Phobius"/>
    </source>
</evidence>
<gene>
    <name evidence="2" type="ORF">D9756_006457</name>
</gene>
<protein>
    <submittedName>
        <fullName evidence="2">Uncharacterized protein</fullName>
    </submittedName>
</protein>
<dbReference type="EMBL" id="JAACJO010000006">
    <property type="protein sequence ID" value="KAF5357143.1"/>
    <property type="molecule type" value="Genomic_DNA"/>
</dbReference>
<dbReference type="OrthoDB" id="2369382at2759"/>
<keyword evidence="3" id="KW-1185">Reference proteome</keyword>
<sequence>MALNIPGVTSGEATAIINAVVAFLSITTSASIVVLIIFYMPQTHTALTWSSLARTLHASLWPLFLQTDSSATTATSLVMSTLTYLTLATTLLVPITSVIFPLGLHQGPLIKGRPREVPTRYVLDTSPLTLSKTPDRSTFQYGRACGDFGPALPCPGNENPNSTAYAPSVINTFTSTPHGPFTMQFRRFLNSPSYQPNSSFCLWGTAQSIFLREGAFVVDGLIVDTSTEHPGIGFWNQTLPDVIHGGTWSEDVLWLEPMTACVNTNITLDYVLSASASGGPHVSSSFNFTDRGGFYGLIDNDPPLAKGGQDLDLYEHAYRGAVWSNAYAMFALNATRESSFDGKIYTVRKNDTSLPILFSDYKIGKASDIPLVYFNETAQMEAVLRCQTVSSQDIANITNVHIACGAFLGPPLRTDGGDAKVLDEGSRWRQQIHVCASTTRASIQTVTFSSNDTSNLDHLLVTRQPTEQSVLWAVEKTNMTISQVEVLWGRVDNRFEGDPSLSTLRRGSLFLPAAYSLDDTIGGAWYPVGTNPAAAHANAWTGVYTFDPSRDRDLFDYTGTSNSAIQAKLRWFMVDNPDLGSSHIRNAIWTDIMTNNVIGTRTTPTVLVTPNELSVAYKLEYAIPGIILCLIWLTVFLMSLFLLSTRMLRFHYIKSVLNHTSIGRIVVGTSSLRTHDQSYPVNDSETIPLRHTSFKTSEQNPDASIVDLHGDSSYRHQRHERNHGADRTDDTLVTLLLNRRGTNKSAEHLMSNSE</sequence>
<name>A0A8H5LHC0_9AGAR</name>
<feature type="transmembrane region" description="Helical" evidence="1">
    <location>
        <begin position="82"/>
        <end position="104"/>
    </location>
</feature>
<feature type="transmembrane region" description="Helical" evidence="1">
    <location>
        <begin position="15"/>
        <end position="40"/>
    </location>
</feature>
<evidence type="ECO:0000313" key="3">
    <source>
        <dbReference type="Proteomes" id="UP000559027"/>
    </source>
</evidence>
<keyword evidence="1" id="KW-0472">Membrane</keyword>
<feature type="transmembrane region" description="Helical" evidence="1">
    <location>
        <begin position="621"/>
        <end position="643"/>
    </location>
</feature>
<reference evidence="2 3" key="1">
    <citation type="journal article" date="2020" name="ISME J.">
        <title>Uncovering the hidden diversity of litter-decomposition mechanisms in mushroom-forming fungi.</title>
        <authorList>
            <person name="Floudas D."/>
            <person name="Bentzer J."/>
            <person name="Ahren D."/>
            <person name="Johansson T."/>
            <person name="Persson P."/>
            <person name="Tunlid A."/>
        </authorList>
    </citation>
    <scope>NUCLEOTIDE SEQUENCE [LARGE SCALE GENOMIC DNA]</scope>
    <source>
        <strain evidence="2 3">CBS 146.42</strain>
    </source>
</reference>
<keyword evidence="1" id="KW-1133">Transmembrane helix</keyword>
<dbReference type="AlphaFoldDB" id="A0A8H5LHC0"/>
<proteinExistence type="predicted"/>
<keyword evidence="1" id="KW-0812">Transmembrane</keyword>
<evidence type="ECO:0000313" key="2">
    <source>
        <dbReference type="EMBL" id="KAF5357143.1"/>
    </source>
</evidence>